<feature type="transmembrane region" description="Helical" evidence="1">
    <location>
        <begin position="6"/>
        <end position="25"/>
    </location>
</feature>
<evidence type="ECO:0000313" key="2">
    <source>
        <dbReference type="EMBL" id="MFC6865836.1"/>
    </source>
</evidence>
<keyword evidence="3" id="KW-1185">Reference proteome</keyword>
<evidence type="ECO:0000313" key="3">
    <source>
        <dbReference type="Proteomes" id="UP001596337"/>
    </source>
</evidence>
<dbReference type="InterPro" id="IPR001646">
    <property type="entry name" value="5peptide_repeat"/>
</dbReference>
<sequence>MGVPFLIAGAVALLAGVTAFVVWQLRGGGDARRQSLPLAGTMLMAAGALALVTGWLLAEPGTARAEALKSGGLAAGSVVALYALWLNDRRRRVDEDRHALESDRAEHDREKAADERFARAIELLGSSADQVRVGAVAALLAVARDRPKYYVQPVIDVLCAYLRRPFDHSRYQLQQREWSRQEAEEAERELQVRLSAQRAIGDLLPAASDADATRYDLDLTGAVLEYFRLIDRAVGTITLRYARLYSSNDFSGTVFLGDAWFTDAHSLEGRLPAQLLFKNVEFRRKAWFSGFTAAGRVLFTGARFVGDAKFSDASFGRVDFSGCHRDGAVIDPPRALDERG</sequence>
<dbReference type="Proteomes" id="UP001596337">
    <property type="component" value="Unassembled WGS sequence"/>
</dbReference>
<dbReference type="EMBL" id="JBHSXX010000001">
    <property type="protein sequence ID" value="MFC6865836.1"/>
    <property type="molecule type" value="Genomic_DNA"/>
</dbReference>
<keyword evidence="1" id="KW-0812">Transmembrane</keyword>
<proteinExistence type="predicted"/>
<keyword evidence="1" id="KW-0472">Membrane</keyword>
<reference evidence="3" key="1">
    <citation type="journal article" date="2019" name="Int. J. Syst. Evol. Microbiol.">
        <title>The Global Catalogue of Microorganisms (GCM) 10K type strain sequencing project: providing services to taxonomists for standard genome sequencing and annotation.</title>
        <authorList>
            <consortium name="The Broad Institute Genomics Platform"/>
            <consortium name="The Broad Institute Genome Sequencing Center for Infectious Disease"/>
            <person name="Wu L."/>
            <person name="Ma J."/>
        </authorList>
    </citation>
    <scope>NUCLEOTIDE SEQUENCE [LARGE SCALE GENOMIC DNA]</scope>
    <source>
        <strain evidence="3">KCTC 32255</strain>
    </source>
</reference>
<dbReference type="Pfam" id="PF13576">
    <property type="entry name" value="Pentapeptide_3"/>
    <property type="match status" value="1"/>
</dbReference>
<comment type="caution">
    <text evidence="2">The sequence shown here is derived from an EMBL/GenBank/DDBJ whole genome shotgun (WGS) entry which is preliminary data.</text>
</comment>
<evidence type="ECO:0000256" key="1">
    <source>
        <dbReference type="SAM" id="Phobius"/>
    </source>
</evidence>
<feature type="transmembrane region" description="Helical" evidence="1">
    <location>
        <begin position="37"/>
        <end position="58"/>
    </location>
</feature>
<accession>A0ABW2BS54</accession>
<organism evidence="2 3">
    <name type="scientific">Haloechinothrix salitolerans</name>
    <dbReference type="NCBI Taxonomy" id="926830"/>
    <lineage>
        <taxon>Bacteria</taxon>
        <taxon>Bacillati</taxon>
        <taxon>Actinomycetota</taxon>
        <taxon>Actinomycetes</taxon>
        <taxon>Pseudonocardiales</taxon>
        <taxon>Pseudonocardiaceae</taxon>
        <taxon>Haloechinothrix</taxon>
    </lineage>
</organism>
<feature type="transmembrane region" description="Helical" evidence="1">
    <location>
        <begin position="70"/>
        <end position="87"/>
    </location>
</feature>
<keyword evidence="1" id="KW-1133">Transmembrane helix</keyword>
<protein>
    <submittedName>
        <fullName evidence="2">Pentapeptide repeat-containing protein</fullName>
    </submittedName>
</protein>
<gene>
    <name evidence="2" type="ORF">ACFQGD_01610</name>
</gene>
<name>A0ABW2BS54_9PSEU</name>
<dbReference type="Gene3D" id="2.160.20.80">
    <property type="entry name" value="E3 ubiquitin-protein ligase SopA"/>
    <property type="match status" value="1"/>
</dbReference>
<dbReference type="RefSeq" id="WP_345403700.1">
    <property type="nucleotide sequence ID" value="NZ_BAABLA010000115.1"/>
</dbReference>